<evidence type="ECO:0000256" key="2">
    <source>
        <dbReference type="ARBA" id="ARBA00022851"/>
    </source>
</evidence>
<name>A0A5N6DBP1_ASPPA</name>
<keyword evidence="1" id="KW-0479">Metal-binding</keyword>
<proteinExistence type="predicted"/>
<organism evidence="3 4">
    <name type="scientific">Aspergillus parasiticus</name>
    <dbReference type="NCBI Taxonomy" id="5067"/>
    <lineage>
        <taxon>Eukaryota</taxon>
        <taxon>Fungi</taxon>
        <taxon>Dikarya</taxon>
        <taxon>Ascomycota</taxon>
        <taxon>Pezizomycotina</taxon>
        <taxon>Eurotiomycetes</taxon>
        <taxon>Eurotiomycetidae</taxon>
        <taxon>Eurotiales</taxon>
        <taxon>Aspergillaceae</taxon>
        <taxon>Aspergillus</taxon>
        <taxon>Aspergillus subgen. Circumdati</taxon>
    </lineage>
</organism>
<accession>A0A5N6DBP1</accession>
<reference evidence="3 4" key="1">
    <citation type="submission" date="2019-04" db="EMBL/GenBank/DDBJ databases">
        <title>Fungal friends and foes A comparative genomics study of 23 Aspergillus species from section Flavi.</title>
        <authorList>
            <consortium name="DOE Joint Genome Institute"/>
            <person name="Kjaerbolling I."/>
            <person name="Vesth T.C."/>
            <person name="Frisvad J.C."/>
            <person name="Nybo J.L."/>
            <person name="Theobald S."/>
            <person name="Kildgaard S."/>
            <person name="Petersen T.I."/>
            <person name="Kuo A."/>
            <person name="Sato A."/>
            <person name="Lyhne E.K."/>
            <person name="Kogle M.E."/>
            <person name="Wiebenga A."/>
            <person name="Kun R.S."/>
            <person name="Lubbers R.J."/>
            <person name="Makela M.R."/>
            <person name="Barry K."/>
            <person name="Chovatia M."/>
            <person name="Clum A."/>
            <person name="Daum C."/>
            <person name="Haridas S."/>
            <person name="He G."/>
            <person name="LaButti K."/>
            <person name="Lipzen A."/>
            <person name="Mondo S."/>
            <person name="Pangilinan J."/>
            <person name="Riley R."/>
            <person name="Salamov A."/>
            <person name="Simmons B.A."/>
            <person name="Magnuson J.K."/>
            <person name="Henrissat B."/>
            <person name="Mortensen U.H."/>
            <person name="Larsen T.O."/>
            <person name="De vries R.P."/>
            <person name="Grigoriev I.V."/>
            <person name="Machida M."/>
            <person name="Baker S.E."/>
            <person name="Andersen M.R."/>
        </authorList>
    </citation>
    <scope>NUCLEOTIDE SEQUENCE [LARGE SCALE GENOMIC DNA]</scope>
    <source>
        <strain evidence="3 4">CBS 117618</strain>
    </source>
</reference>
<sequence length="57" mass="6364">MLFIKETSHERLGSGHNEVCTVQGERCPCFTLHRSHDQDDSTEDIDLCCATCPGARI</sequence>
<dbReference type="InterPro" id="IPR017980">
    <property type="entry name" value="Metalthion_4_echinoid/annelid"/>
</dbReference>
<keyword evidence="2" id="KW-0480">Metal-thiolate cluster</keyword>
<gene>
    <name evidence="3" type="ORF">BDV34DRAFT_200946</name>
</gene>
<dbReference type="Pfam" id="PF05522">
    <property type="entry name" value="Metallothio_6"/>
    <property type="match status" value="1"/>
</dbReference>
<dbReference type="AlphaFoldDB" id="A0A5N6DBP1"/>
<evidence type="ECO:0000313" key="3">
    <source>
        <dbReference type="EMBL" id="KAB8202417.1"/>
    </source>
</evidence>
<evidence type="ECO:0000256" key="1">
    <source>
        <dbReference type="ARBA" id="ARBA00022723"/>
    </source>
</evidence>
<dbReference type="VEuPathDB" id="FungiDB:BDV34DRAFT_200946"/>
<keyword evidence="4" id="KW-1185">Reference proteome</keyword>
<protein>
    <submittedName>
        <fullName evidence="3">Uncharacterized protein</fullName>
    </submittedName>
</protein>
<evidence type="ECO:0000313" key="4">
    <source>
        <dbReference type="Proteomes" id="UP000326532"/>
    </source>
</evidence>
<dbReference type="EMBL" id="ML735004">
    <property type="protein sequence ID" value="KAB8202417.1"/>
    <property type="molecule type" value="Genomic_DNA"/>
</dbReference>
<dbReference type="GO" id="GO:0046872">
    <property type="term" value="F:metal ion binding"/>
    <property type="evidence" value="ECO:0007669"/>
    <property type="project" value="UniProtKB-KW"/>
</dbReference>
<dbReference type="Proteomes" id="UP000326532">
    <property type="component" value="Unassembled WGS sequence"/>
</dbReference>